<evidence type="ECO:0000313" key="2">
    <source>
        <dbReference type="Proteomes" id="UP000003240"/>
    </source>
</evidence>
<proteinExistence type="predicted"/>
<protein>
    <submittedName>
        <fullName evidence="1">Uncharacterized protein</fullName>
    </submittedName>
</protein>
<name>F7NGJ6_9FIRM</name>
<reference evidence="1 2" key="1">
    <citation type="journal article" date="2011" name="EMBO J.">
        <title>Structural diversity of bacterial flagellar motors.</title>
        <authorList>
            <person name="Chen S."/>
            <person name="Beeby M."/>
            <person name="Murphy G.E."/>
            <person name="Leadbetter J.R."/>
            <person name="Hendrixson D.R."/>
            <person name="Briegel A."/>
            <person name="Li Z."/>
            <person name="Shi J."/>
            <person name="Tocheva E.I."/>
            <person name="Muller A."/>
            <person name="Dobro M.J."/>
            <person name="Jensen G.J."/>
        </authorList>
    </citation>
    <scope>NUCLEOTIDE SEQUENCE [LARGE SCALE GENOMIC DNA]</scope>
    <source>
        <strain evidence="1 2">DSM 6540</strain>
    </source>
</reference>
<comment type="caution">
    <text evidence="1">The sequence shown here is derived from an EMBL/GenBank/DDBJ whole genome shotgun (WGS) entry which is preliminary data.</text>
</comment>
<dbReference type="Proteomes" id="UP000003240">
    <property type="component" value="Unassembled WGS sequence"/>
</dbReference>
<evidence type="ECO:0000313" key="1">
    <source>
        <dbReference type="EMBL" id="EGO64800.1"/>
    </source>
</evidence>
<sequence>MLLLRARAVQKAPLFGFMLIVYFVLIPEKGLLSSSFHDAAHLSSVVVPCKRTVCALVLVAPSIWTFLNGPCFEAADEFDNRLLPEKEDVL</sequence>
<dbReference type="AlphaFoldDB" id="F7NGJ6"/>
<organism evidence="1 2">
    <name type="scientific">Acetonema longum DSM 6540</name>
    <dbReference type="NCBI Taxonomy" id="1009370"/>
    <lineage>
        <taxon>Bacteria</taxon>
        <taxon>Bacillati</taxon>
        <taxon>Bacillota</taxon>
        <taxon>Negativicutes</taxon>
        <taxon>Acetonemataceae</taxon>
        <taxon>Acetonema</taxon>
    </lineage>
</organism>
<keyword evidence="2" id="KW-1185">Reference proteome</keyword>
<accession>F7NGJ6</accession>
<dbReference type="EMBL" id="AFGF01000049">
    <property type="protein sequence ID" value="EGO64800.1"/>
    <property type="molecule type" value="Genomic_DNA"/>
</dbReference>
<gene>
    <name evidence="1" type="ORF">ALO_05920</name>
</gene>
<dbReference type="STRING" id="1009370.ALO_05920"/>